<dbReference type="EMBL" id="JAPWTJ010001427">
    <property type="protein sequence ID" value="KAJ8971838.1"/>
    <property type="molecule type" value="Genomic_DNA"/>
</dbReference>
<protein>
    <submittedName>
        <fullName evidence="2">Uncharacterized protein</fullName>
    </submittedName>
</protein>
<feature type="region of interest" description="Disordered" evidence="1">
    <location>
        <begin position="51"/>
        <end position="71"/>
    </location>
</feature>
<name>A0ABQ9J380_9CUCU</name>
<feature type="non-terminal residue" evidence="2">
    <location>
        <position position="359"/>
    </location>
</feature>
<dbReference type="Proteomes" id="UP001162164">
    <property type="component" value="Unassembled WGS sequence"/>
</dbReference>
<evidence type="ECO:0000313" key="3">
    <source>
        <dbReference type="Proteomes" id="UP001162164"/>
    </source>
</evidence>
<keyword evidence="3" id="KW-1185">Reference proteome</keyword>
<sequence length="359" mass="41152">MGSNKNQPSDIPRPVIEDISDEDSLGAFGHPNFIKKAVNRHHLQQPLVYTKPVTPQRTRRHSVTPGNEETSSISKCLADMVEFSEDSSSSVCHIKVPGKSSSSSTAVVPIQSFAHAHSAALTVSPIVHSPPRDKDIMTIWKNRTTQEQHRRFFNFERLKSIEGDVLNRRRSTDTINSVGSDCSNFNPVNDYCELKTDLKVFKIKRSVLERIPKGKMCYIRDSNTLIRYFDDSQMELFLRNLNLNSEKLIISDLLKQIKGCTDGLSDIETLLCQFNSLKKTEIIKLPKDVQFSAEDKLSQPEFYIQELEKAEEYIPRDFFAFYKYVTGYQIVHNHTPISFQMFLIMHNTNGIRDLFKILN</sequence>
<proteinExistence type="predicted"/>
<evidence type="ECO:0000313" key="2">
    <source>
        <dbReference type="EMBL" id="KAJ8971838.1"/>
    </source>
</evidence>
<gene>
    <name evidence="2" type="ORF">NQ317_001551</name>
</gene>
<organism evidence="2 3">
    <name type="scientific">Molorchus minor</name>
    <dbReference type="NCBI Taxonomy" id="1323400"/>
    <lineage>
        <taxon>Eukaryota</taxon>
        <taxon>Metazoa</taxon>
        <taxon>Ecdysozoa</taxon>
        <taxon>Arthropoda</taxon>
        <taxon>Hexapoda</taxon>
        <taxon>Insecta</taxon>
        <taxon>Pterygota</taxon>
        <taxon>Neoptera</taxon>
        <taxon>Endopterygota</taxon>
        <taxon>Coleoptera</taxon>
        <taxon>Polyphaga</taxon>
        <taxon>Cucujiformia</taxon>
        <taxon>Chrysomeloidea</taxon>
        <taxon>Cerambycidae</taxon>
        <taxon>Lamiinae</taxon>
        <taxon>Monochamini</taxon>
        <taxon>Molorchus</taxon>
    </lineage>
</organism>
<evidence type="ECO:0000256" key="1">
    <source>
        <dbReference type="SAM" id="MobiDB-lite"/>
    </source>
</evidence>
<comment type="caution">
    <text evidence="2">The sequence shown here is derived from an EMBL/GenBank/DDBJ whole genome shotgun (WGS) entry which is preliminary data.</text>
</comment>
<accession>A0ABQ9J380</accession>
<reference evidence="2" key="1">
    <citation type="journal article" date="2023" name="Insect Mol. Biol.">
        <title>Genome sequencing provides insights into the evolution of gene families encoding plant cell wall-degrading enzymes in longhorned beetles.</title>
        <authorList>
            <person name="Shin N.R."/>
            <person name="Okamura Y."/>
            <person name="Kirsch R."/>
            <person name="Pauchet Y."/>
        </authorList>
    </citation>
    <scope>NUCLEOTIDE SEQUENCE</scope>
    <source>
        <strain evidence="2">MMC_N1</strain>
    </source>
</reference>